<dbReference type="RefSeq" id="WP_381497457.1">
    <property type="nucleotide sequence ID" value="NZ_JBHUOM010000002.1"/>
</dbReference>
<dbReference type="PROSITE" id="PS51257">
    <property type="entry name" value="PROKAR_LIPOPROTEIN"/>
    <property type="match status" value="1"/>
</dbReference>
<organism evidence="1 2">
    <name type="scientific">Spirosoma flavum</name>
    <dbReference type="NCBI Taxonomy" id="2048557"/>
    <lineage>
        <taxon>Bacteria</taxon>
        <taxon>Pseudomonadati</taxon>
        <taxon>Bacteroidota</taxon>
        <taxon>Cytophagia</taxon>
        <taxon>Cytophagales</taxon>
        <taxon>Cytophagaceae</taxon>
        <taxon>Spirosoma</taxon>
    </lineage>
</organism>
<comment type="caution">
    <text evidence="1">The sequence shown here is derived from an EMBL/GenBank/DDBJ whole genome shotgun (WGS) entry which is preliminary data.</text>
</comment>
<dbReference type="InterPro" id="IPR025345">
    <property type="entry name" value="DUF4249"/>
</dbReference>
<keyword evidence="2" id="KW-1185">Reference proteome</keyword>
<protein>
    <submittedName>
        <fullName evidence="1">DUF4249 domain-containing protein</fullName>
    </submittedName>
</protein>
<dbReference type="Proteomes" id="UP001597512">
    <property type="component" value="Unassembled WGS sequence"/>
</dbReference>
<evidence type="ECO:0000313" key="1">
    <source>
        <dbReference type="EMBL" id="MFD2933257.1"/>
    </source>
</evidence>
<dbReference type="EMBL" id="JBHUOM010000002">
    <property type="protein sequence ID" value="MFD2933257.1"/>
    <property type="molecule type" value="Genomic_DNA"/>
</dbReference>
<evidence type="ECO:0000313" key="2">
    <source>
        <dbReference type="Proteomes" id="UP001597512"/>
    </source>
</evidence>
<reference evidence="2" key="1">
    <citation type="journal article" date="2019" name="Int. J. Syst. Evol. Microbiol.">
        <title>The Global Catalogue of Microorganisms (GCM) 10K type strain sequencing project: providing services to taxonomists for standard genome sequencing and annotation.</title>
        <authorList>
            <consortium name="The Broad Institute Genomics Platform"/>
            <consortium name="The Broad Institute Genome Sequencing Center for Infectious Disease"/>
            <person name="Wu L."/>
            <person name="Ma J."/>
        </authorList>
    </citation>
    <scope>NUCLEOTIDE SEQUENCE [LARGE SCALE GENOMIC DNA]</scope>
    <source>
        <strain evidence="2">KCTC 52490</strain>
    </source>
</reference>
<dbReference type="Pfam" id="PF14054">
    <property type="entry name" value="DUF4249"/>
    <property type="match status" value="1"/>
</dbReference>
<sequence>MRLRGLLSAQLLLVLVLVVSCVTEYEPGTVSILPSLIVEGMITNQPGPYAVKLTRTADYSYKSLNLLETGATVIISDNLGNQETLKESSTGGTYQTNISGIQGIVGRIYKVVIKTKDGNVYESEPEILKAAPAIDNIYYEYRYDSQESNNGKANGWDVYVDTKDSETPGDFYRWEWTHYEFTEVCKTVATAGQNSLIGLPCCSQCWNINRCNINCINIMSDVNINGNSISRQLIERVPYDASTRYYVEVKQQLLSAGIYRFFKTASQQVQNTGGLFDAAPGSIGGNIHSTSNSSLKAYGYFGAVGESVGYLLVDRSKAVGAPVATTDLVVLNSLAACVVCENSQYRTPVRPRWWQ</sequence>
<gene>
    <name evidence="1" type="ORF">ACFS25_05650</name>
</gene>
<name>A0ABW6ACZ7_9BACT</name>
<accession>A0ABW6ACZ7</accession>
<proteinExistence type="predicted"/>